<name>L8P8J1_STRVR</name>
<dbReference type="InterPro" id="IPR023296">
    <property type="entry name" value="Glyco_hydro_beta-prop_sf"/>
</dbReference>
<evidence type="ECO:0000256" key="6">
    <source>
        <dbReference type="ARBA" id="ARBA00022801"/>
    </source>
</evidence>
<gene>
    <name evidence="8" type="ORF">STVIR_6309</name>
</gene>
<organism evidence="8 9">
    <name type="scientific">Streptomyces viridochromogenes Tue57</name>
    <dbReference type="NCBI Taxonomy" id="1160705"/>
    <lineage>
        <taxon>Bacteria</taxon>
        <taxon>Bacillati</taxon>
        <taxon>Actinomycetota</taxon>
        <taxon>Actinomycetes</taxon>
        <taxon>Kitasatosporales</taxon>
        <taxon>Streptomycetaceae</taxon>
        <taxon>Streptomyces</taxon>
    </lineage>
</organism>
<evidence type="ECO:0000256" key="2">
    <source>
        <dbReference type="ARBA" id="ARBA00004613"/>
    </source>
</evidence>
<evidence type="ECO:0000256" key="1">
    <source>
        <dbReference type="ARBA" id="ARBA00001462"/>
    </source>
</evidence>
<evidence type="ECO:0000313" key="9">
    <source>
        <dbReference type="Proteomes" id="UP000011205"/>
    </source>
</evidence>
<evidence type="ECO:0000256" key="3">
    <source>
        <dbReference type="ARBA" id="ARBA00012670"/>
    </source>
</evidence>
<dbReference type="Pfam" id="PF03664">
    <property type="entry name" value="Glyco_hydro_62"/>
    <property type="match status" value="1"/>
</dbReference>
<dbReference type="GO" id="GO:0005576">
    <property type="term" value="C:extracellular region"/>
    <property type="evidence" value="ECO:0007669"/>
    <property type="project" value="UniProtKB-SubCell"/>
</dbReference>
<dbReference type="Gene3D" id="2.115.10.20">
    <property type="entry name" value="Glycosyl hydrolase domain, family 43"/>
    <property type="match status" value="1"/>
</dbReference>
<dbReference type="PANTHER" id="PTHR40631">
    <property type="entry name" value="ALPHA-L-ARABINOFURANOSIDASE AXHA-2-RELATED"/>
    <property type="match status" value="1"/>
</dbReference>
<evidence type="ECO:0000313" key="8">
    <source>
        <dbReference type="EMBL" id="ELS52710.1"/>
    </source>
</evidence>
<proteinExistence type="predicted"/>
<dbReference type="EMBL" id="AMLP01000197">
    <property type="protein sequence ID" value="ELS52710.1"/>
    <property type="molecule type" value="Genomic_DNA"/>
</dbReference>
<comment type="caution">
    <text evidence="8">The sequence shown here is derived from an EMBL/GenBank/DDBJ whole genome shotgun (WGS) entry which is preliminary data.</text>
</comment>
<evidence type="ECO:0000256" key="7">
    <source>
        <dbReference type="ARBA" id="ARBA00023295"/>
    </source>
</evidence>
<dbReference type="GO" id="GO:0046556">
    <property type="term" value="F:alpha-L-arabinofuranosidase activity"/>
    <property type="evidence" value="ECO:0007669"/>
    <property type="project" value="UniProtKB-EC"/>
</dbReference>
<dbReference type="GO" id="GO:0046373">
    <property type="term" value="P:L-arabinose metabolic process"/>
    <property type="evidence" value="ECO:0007669"/>
    <property type="project" value="InterPro"/>
</dbReference>
<keyword evidence="4" id="KW-0964">Secreted</keyword>
<dbReference type="PATRIC" id="fig|1160705.3.peg.6234"/>
<keyword evidence="5" id="KW-0732">Signal</keyword>
<evidence type="ECO:0000256" key="4">
    <source>
        <dbReference type="ARBA" id="ARBA00022525"/>
    </source>
</evidence>
<dbReference type="AlphaFoldDB" id="L8P8J1"/>
<keyword evidence="7" id="KW-0326">Glycosidase</keyword>
<dbReference type="PANTHER" id="PTHR40631:SF2">
    <property type="entry name" value="ALPHA-L-ARABINOFURANOSIDASE"/>
    <property type="match status" value="1"/>
</dbReference>
<comment type="catalytic activity">
    <reaction evidence="1">
        <text>Hydrolysis of terminal non-reducing alpha-L-arabinofuranoside residues in alpha-L-arabinosides.</text>
        <dbReference type="EC" id="3.2.1.55"/>
    </reaction>
</comment>
<sequence length="93" mass="10685">MERERSHDWWSWTPLADTESNPFARSNNVAFSGTPWTRGISHGEMVRHYNNQTLTINPCRLQFLYQGMNPSASGPYTTLPWRLGLLTQTNSPC</sequence>
<dbReference type="EC" id="3.2.1.55" evidence="3"/>
<protein>
    <recommendedName>
        <fullName evidence="3">non-reducing end alpha-L-arabinofuranosidase</fullName>
        <ecNumber evidence="3">3.2.1.55</ecNumber>
    </recommendedName>
</protein>
<dbReference type="InterPro" id="IPR005193">
    <property type="entry name" value="GH62_arabinosidase"/>
</dbReference>
<dbReference type="Proteomes" id="UP000011205">
    <property type="component" value="Unassembled WGS sequence"/>
</dbReference>
<accession>L8P8J1</accession>
<evidence type="ECO:0000256" key="5">
    <source>
        <dbReference type="ARBA" id="ARBA00022729"/>
    </source>
</evidence>
<reference evidence="8 9" key="1">
    <citation type="journal article" date="2013" name="Genome Announc.">
        <title>Draft Genome Sequence of Streptomyces viridochromogenes Strain Tu57, Producer of Avilamycin.</title>
        <authorList>
            <person name="Gruning B.A."/>
            <person name="Erxleben A."/>
            <person name="Hahnlein A."/>
            <person name="Gunther S."/>
        </authorList>
    </citation>
    <scope>NUCLEOTIDE SEQUENCE [LARGE SCALE GENOMIC DNA]</scope>
    <source>
        <strain evidence="8 9">Tue57</strain>
    </source>
</reference>
<comment type="subcellular location">
    <subcellularLocation>
        <location evidence="2">Secreted</location>
    </subcellularLocation>
</comment>
<keyword evidence="6" id="KW-0378">Hydrolase</keyword>